<dbReference type="InParanoid" id="A0A212F1K4"/>
<protein>
    <submittedName>
        <fullName evidence="1">Uncharacterized protein</fullName>
    </submittedName>
</protein>
<dbReference type="InterPro" id="IPR011992">
    <property type="entry name" value="EF-hand-dom_pair"/>
</dbReference>
<comment type="caution">
    <text evidence="1">The sequence shown here is derived from an EMBL/GenBank/DDBJ whole genome shotgun (WGS) entry which is preliminary data.</text>
</comment>
<accession>A0A212F1K4</accession>
<proteinExistence type="predicted"/>
<dbReference type="EMBL" id="AGBW02010873">
    <property type="protein sequence ID" value="OWR47593.1"/>
    <property type="molecule type" value="Genomic_DNA"/>
</dbReference>
<evidence type="ECO:0000313" key="2">
    <source>
        <dbReference type="Proteomes" id="UP000007151"/>
    </source>
</evidence>
<gene>
    <name evidence="1" type="ORF">KGM_214431</name>
</gene>
<dbReference type="Gene3D" id="1.10.238.10">
    <property type="entry name" value="EF-hand"/>
    <property type="match status" value="1"/>
</dbReference>
<dbReference type="eggNOG" id="ENOG502TC7U">
    <property type="taxonomic scope" value="Eukaryota"/>
</dbReference>
<dbReference type="SUPFAM" id="SSF47473">
    <property type="entry name" value="EF-hand"/>
    <property type="match status" value="1"/>
</dbReference>
<dbReference type="AlphaFoldDB" id="A0A212F1K4"/>
<keyword evidence="2" id="KW-1185">Reference proteome</keyword>
<dbReference type="KEGG" id="dpl:KGM_214431"/>
<reference evidence="1 2" key="1">
    <citation type="journal article" date="2011" name="Cell">
        <title>The monarch butterfly genome yields insights into long-distance migration.</title>
        <authorList>
            <person name="Zhan S."/>
            <person name="Merlin C."/>
            <person name="Boore J.L."/>
            <person name="Reppert S.M."/>
        </authorList>
    </citation>
    <scope>NUCLEOTIDE SEQUENCE [LARGE SCALE GENOMIC DNA]</scope>
    <source>
        <strain evidence="1">F-2</strain>
    </source>
</reference>
<organism evidence="1 2">
    <name type="scientific">Danaus plexippus plexippus</name>
    <dbReference type="NCBI Taxonomy" id="278856"/>
    <lineage>
        <taxon>Eukaryota</taxon>
        <taxon>Metazoa</taxon>
        <taxon>Ecdysozoa</taxon>
        <taxon>Arthropoda</taxon>
        <taxon>Hexapoda</taxon>
        <taxon>Insecta</taxon>
        <taxon>Pterygota</taxon>
        <taxon>Neoptera</taxon>
        <taxon>Endopterygota</taxon>
        <taxon>Lepidoptera</taxon>
        <taxon>Glossata</taxon>
        <taxon>Ditrysia</taxon>
        <taxon>Papilionoidea</taxon>
        <taxon>Nymphalidae</taxon>
        <taxon>Danainae</taxon>
        <taxon>Danaini</taxon>
        <taxon>Danaina</taxon>
        <taxon>Danaus</taxon>
        <taxon>Danaus</taxon>
    </lineage>
</organism>
<name>A0A212F1K4_DANPL</name>
<sequence length="218" mass="24717">MNLEEMYTVLRGASRGQGVEFDVVMKWFEACSIIDGRFITQELFVHSYERLAPNREHLTMVKFIQLVGILSRESRRDVRVLLNRFESVKPVIIRKLISPIWISFCVMEEAFRKLERKNQNSVDNLVQWMKDSKIVDGAKVTEEKARHLFDDVKDASNVELAKFQEAIGKLANEQKKSIEDFSKTLAAEAPKFLEAAMAAATAAAAAAASTFKEALSKK</sequence>
<evidence type="ECO:0000313" key="1">
    <source>
        <dbReference type="EMBL" id="OWR47593.1"/>
    </source>
</evidence>
<dbReference type="Proteomes" id="UP000007151">
    <property type="component" value="Unassembled WGS sequence"/>
</dbReference>